<dbReference type="InParanoid" id="W5MB63"/>
<dbReference type="Ensembl" id="ENSLOCT00000005630.1">
    <property type="protein sequence ID" value="ENSLOCP00000005622.1"/>
    <property type="gene ID" value="ENSLOCG00000004691.1"/>
</dbReference>
<dbReference type="InterPro" id="IPR029332">
    <property type="entry name" value="PEHE_dom"/>
</dbReference>
<protein>
    <submittedName>
        <fullName evidence="2">KAT8 regulatory NSL complex subunit 1 like</fullName>
    </submittedName>
</protein>
<evidence type="ECO:0000313" key="3">
    <source>
        <dbReference type="Proteomes" id="UP000018468"/>
    </source>
</evidence>
<dbReference type="EMBL" id="AHAT01011326">
    <property type="status" value="NOT_ANNOTATED_CDS"/>
    <property type="molecule type" value="Genomic_DNA"/>
</dbReference>
<dbReference type="GO" id="GO:0035035">
    <property type="term" value="F:histone acetyltransferase binding"/>
    <property type="evidence" value="ECO:0000318"/>
    <property type="project" value="GO_Central"/>
</dbReference>
<proteinExistence type="predicted"/>
<dbReference type="PANTHER" id="PTHR22443:SF16">
    <property type="entry name" value="KAT8 REGULATORY NSL COMPLEX SUBUNIT 1-LIKE PROTEIN"/>
    <property type="match status" value="1"/>
</dbReference>
<dbReference type="GeneTree" id="ENSGT00530000063688"/>
<dbReference type="Gene3D" id="6.10.250.3170">
    <property type="match status" value="1"/>
</dbReference>
<sequence length="739" mass="84896">MNAQPWDFRGAGDLSLIHCTAGEEAGVNSQLFQCLARHQTLVSQASQIQKRLQTLLGEHAATHCSEQLQGLRAHHFRTHTASSSAATEHTCSLLEENSFDLSEAETRLWNGLSCSHPNQTTSMPSNCSSEIQKFTHYAKAVLSGISEVLDSEATDSSSDEEWDHEIGTKNVPVSPSCEQRWLIDRSEISSRWTWLQARISELEYKIQQLGDLHRQILSSKGKVILADSQPLTDRLIQQMLLTETADLLSTARDNKAPAEVKDLSSELDFEMEPSSPTHLLRNIERQQSAQLTEIVNSLMPPLNFSPTSSPVSKASRWKGQTKWGSHSTCVAPEHTAKKRRVCKRKQKLPHMSNTWVSARTRPLQTYHRRRLFVLDTPWHSSQEFFFSSSKTPCYSSCDHPAVCSKSACVRESVITRMTKTEQMGLLESSFHPVLSLSSDIPIPLHFQAVLHHEDWVNRPVAVNPVEKEDISSPDFTRTSEGRILGFITSPYNKSRSGNVKTHRQRRQEKETYQSDRRRLMETLAEVSLHISKLHEKLFLSQLLDTSCYFTPTPEVDIFFLLPQSSFQLMRRLRTECFYDIDNIVIPMSLAATTKVEKLQYKDILTPSWRVVDTQCWEKKQGEMEEGLQIEEFSDEAISSRHMKYEEKEKARWSSWEHNRWQRRNTRQYCHSEIQQEHTVRAPAPSVVSPFPGYLFHFLKLILPWERRVFPLQEHDAEALKPERDVDPLENLLHCQRPES</sequence>
<keyword evidence="3" id="KW-1185">Reference proteome</keyword>
<dbReference type="Bgee" id="ENSLOCG00000004691">
    <property type="expression patterns" value="Expressed in testis and 13 other cell types or tissues"/>
</dbReference>
<dbReference type="HOGENOM" id="CLU_011035_2_0_1"/>
<evidence type="ECO:0000313" key="2">
    <source>
        <dbReference type="Ensembl" id="ENSLOCP00000005622.1"/>
    </source>
</evidence>
<dbReference type="PANTHER" id="PTHR22443">
    <property type="entry name" value="NON-SPECIFIC LETHAL 1, ISOFORM M"/>
    <property type="match status" value="1"/>
</dbReference>
<dbReference type="Proteomes" id="UP000018468">
    <property type="component" value="Linkage group LG12"/>
</dbReference>
<reference evidence="3" key="1">
    <citation type="submission" date="2011-12" db="EMBL/GenBank/DDBJ databases">
        <title>The Draft Genome of Lepisosteus oculatus.</title>
        <authorList>
            <consortium name="The Broad Institute Genome Assembly &amp; Analysis Group"/>
            <consortium name="Computational R&amp;D Group"/>
            <consortium name="and Sequencing Platform"/>
            <person name="Di Palma F."/>
            <person name="Alfoldi J."/>
            <person name="Johnson J."/>
            <person name="Berlin A."/>
            <person name="Gnerre S."/>
            <person name="Jaffe D."/>
            <person name="MacCallum I."/>
            <person name="Young S."/>
            <person name="Walker B.J."/>
            <person name="Lander E.S."/>
            <person name="Lindblad-Toh K."/>
        </authorList>
    </citation>
    <scope>NUCLEOTIDE SEQUENCE [LARGE SCALE GENOMIC DNA]</scope>
</reference>
<reference evidence="2" key="3">
    <citation type="submission" date="2025-09" db="UniProtKB">
        <authorList>
            <consortium name="Ensembl"/>
        </authorList>
    </citation>
    <scope>IDENTIFICATION</scope>
</reference>
<accession>W5MB63</accession>
<evidence type="ECO:0000259" key="1">
    <source>
        <dbReference type="PROSITE" id="PS52052"/>
    </source>
</evidence>
<dbReference type="GO" id="GO:0044545">
    <property type="term" value="C:NSL complex"/>
    <property type="evidence" value="ECO:0000318"/>
    <property type="project" value="GO_Central"/>
</dbReference>
<dbReference type="InterPro" id="IPR026180">
    <property type="entry name" value="NSL1"/>
</dbReference>
<dbReference type="STRING" id="7918.ENSLOCP00000005622"/>
<dbReference type="SMART" id="SM01300">
    <property type="entry name" value="PEHE"/>
    <property type="match status" value="1"/>
</dbReference>
<feature type="domain" description="PEHE" evidence="1">
    <location>
        <begin position="602"/>
        <end position="739"/>
    </location>
</feature>
<organism evidence="2 3">
    <name type="scientific">Lepisosteus oculatus</name>
    <name type="common">Spotted gar</name>
    <dbReference type="NCBI Taxonomy" id="7918"/>
    <lineage>
        <taxon>Eukaryota</taxon>
        <taxon>Metazoa</taxon>
        <taxon>Chordata</taxon>
        <taxon>Craniata</taxon>
        <taxon>Vertebrata</taxon>
        <taxon>Euteleostomi</taxon>
        <taxon>Actinopterygii</taxon>
        <taxon>Neopterygii</taxon>
        <taxon>Holostei</taxon>
        <taxon>Semionotiformes</taxon>
        <taxon>Lepisosteidae</taxon>
        <taxon>Lepisosteus</taxon>
    </lineage>
</organism>
<dbReference type="eggNOG" id="ENOG502QRI7">
    <property type="taxonomic scope" value="Eukaryota"/>
</dbReference>
<dbReference type="Pfam" id="PF15275">
    <property type="entry name" value="PEHE"/>
    <property type="match status" value="1"/>
</dbReference>
<dbReference type="PROSITE" id="PS52052">
    <property type="entry name" value="PEHE"/>
    <property type="match status" value="1"/>
</dbReference>
<dbReference type="OMA" id="WRVVDIQ"/>
<name>W5MB63_LEPOC</name>
<reference evidence="2" key="2">
    <citation type="submission" date="2025-08" db="UniProtKB">
        <authorList>
            <consortium name="Ensembl"/>
        </authorList>
    </citation>
    <scope>IDENTIFICATION</scope>
</reference>
<dbReference type="AlphaFoldDB" id="W5MB63"/>